<feature type="region of interest" description="Disordered" evidence="1">
    <location>
        <begin position="52"/>
        <end position="118"/>
    </location>
</feature>
<dbReference type="Proteomes" id="UP001066276">
    <property type="component" value="Chromosome 1_1"/>
</dbReference>
<name>A0AAV7WPY0_PLEWA</name>
<evidence type="ECO:0000313" key="2">
    <source>
        <dbReference type="EMBL" id="KAJ1214697.1"/>
    </source>
</evidence>
<feature type="compositionally biased region" description="Low complexity" evidence="1">
    <location>
        <begin position="60"/>
        <end position="84"/>
    </location>
</feature>
<accession>A0AAV7WPY0</accession>
<evidence type="ECO:0000313" key="3">
    <source>
        <dbReference type="Proteomes" id="UP001066276"/>
    </source>
</evidence>
<organism evidence="2 3">
    <name type="scientific">Pleurodeles waltl</name>
    <name type="common">Iberian ribbed newt</name>
    <dbReference type="NCBI Taxonomy" id="8319"/>
    <lineage>
        <taxon>Eukaryota</taxon>
        <taxon>Metazoa</taxon>
        <taxon>Chordata</taxon>
        <taxon>Craniata</taxon>
        <taxon>Vertebrata</taxon>
        <taxon>Euteleostomi</taxon>
        <taxon>Amphibia</taxon>
        <taxon>Batrachia</taxon>
        <taxon>Caudata</taxon>
        <taxon>Salamandroidea</taxon>
        <taxon>Salamandridae</taxon>
        <taxon>Pleurodelinae</taxon>
        <taxon>Pleurodeles</taxon>
    </lineage>
</organism>
<dbReference type="EMBL" id="JANPWB010000001">
    <property type="protein sequence ID" value="KAJ1214697.1"/>
    <property type="molecule type" value="Genomic_DNA"/>
</dbReference>
<proteinExistence type="predicted"/>
<reference evidence="2" key="1">
    <citation type="journal article" date="2022" name="bioRxiv">
        <title>Sequencing and chromosome-scale assembly of the giantPleurodeles waltlgenome.</title>
        <authorList>
            <person name="Brown T."/>
            <person name="Elewa A."/>
            <person name="Iarovenko S."/>
            <person name="Subramanian E."/>
            <person name="Araus A.J."/>
            <person name="Petzold A."/>
            <person name="Susuki M."/>
            <person name="Suzuki K.-i.T."/>
            <person name="Hayashi T."/>
            <person name="Toyoda A."/>
            <person name="Oliveira C."/>
            <person name="Osipova E."/>
            <person name="Leigh N.D."/>
            <person name="Simon A."/>
            <person name="Yun M.H."/>
        </authorList>
    </citation>
    <scope>NUCLEOTIDE SEQUENCE</scope>
    <source>
        <strain evidence="2">20211129_DDA</strain>
        <tissue evidence="2">Liver</tissue>
    </source>
</reference>
<comment type="caution">
    <text evidence="2">The sequence shown here is derived from an EMBL/GenBank/DDBJ whole genome shotgun (WGS) entry which is preliminary data.</text>
</comment>
<keyword evidence="3" id="KW-1185">Reference proteome</keyword>
<sequence length="158" mass="16464">MLHHGAHVQQFCIVWCEAERADCKSPVPLGTAAVIYQLPNCSLAGATLRRTGAEPGGHAGSAPWPRRPAAARSPGAPEEGGPSELSRAGSTPLRRAGRKLPSAPGRMWPSAPGTRLPGIRDSALRRAAFSGNLAALPAHQVPTGRSVRVFISANPEGE</sequence>
<protein>
    <submittedName>
        <fullName evidence="2">Uncharacterized protein</fullName>
    </submittedName>
</protein>
<gene>
    <name evidence="2" type="ORF">NDU88_002315</name>
</gene>
<evidence type="ECO:0000256" key="1">
    <source>
        <dbReference type="SAM" id="MobiDB-lite"/>
    </source>
</evidence>
<dbReference type="AlphaFoldDB" id="A0AAV7WPY0"/>